<feature type="region of interest" description="Disordered" evidence="1">
    <location>
        <begin position="124"/>
        <end position="151"/>
    </location>
</feature>
<dbReference type="GO" id="GO:0042147">
    <property type="term" value="P:retrograde transport, endosome to Golgi"/>
    <property type="evidence" value="ECO:0007669"/>
    <property type="project" value="TreeGrafter"/>
</dbReference>
<evidence type="ECO:0000313" key="4">
    <source>
        <dbReference type="Proteomes" id="UP000248817"/>
    </source>
</evidence>
<name>A0A2V5J0G1_9EURO</name>
<dbReference type="GO" id="GO:0005829">
    <property type="term" value="C:cytosol"/>
    <property type="evidence" value="ECO:0007669"/>
    <property type="project" value="GOC"/>
</dbReference>
<gene>
    <name evidence="3" type="ORF">BP00DRAFT_422594</name>
</gene>
<organism evidence="3 4">
    <name type="scientific">Aspergillus indologenus CBS 114.80</name>
    <dbReference type="NCBI Taxonomy" id="1450541"/>
    <lineage>
        <taxon>Eukaryota</taxon>
        <taxon>Fungi</taxon>
        <taxon>Dikarya</taxon>
        <taxon>Ascomycota</taxon>
        <taxon>Pezizomycotina</taxon>
        <taxon>Eurotiomycetes</taxon>
        <taxon>Eurotiomycetidae</taxon>
        <taxon>Eurotiales</taxon>
        <taxon>Aspergillaceae</taxon>
        <taxon>Aspergillus</taxon>
        <taxon>Aspergillus subgen. Circumdati</taxon>
    </lineage>
</organism>
<evidence type="ECO:0000256" key="1">
    <source>
        <dbReference type="SAM" id="MobiDB-lite"/>
    </source>
</evidence>
<proteinExistence type="predicted"/>
<dbReference type="PANTHER" id="PTHR13847">
    <property type="entry name" value="SARCOSINE DEHYDROGENASE-RELATED"/>
    <property type="match status" value="1"/>
</dbReference>
<dbReference type="InterPro" id="IPR006076">
    <property type="entry name" value="FAD-dep_OxRdtase"/>
</dbReference>
<dbReference type="EMBL" id="KZ825472">
    <property type="protein sequence ID" value="PYI35000.1"/>
    <property type="molecule type" value="Genomic_DNA"/>
</dbReference>
<dbReference type="InterPro" id="IPR036188">
    <property type="entry name" value="FAD/NAD-bd_sf"/>
</dbReference>
<evidence type="ECO:0000259" key="2">
    <source>
        <dbReference type="Pfam" id="PF01266"/>
    </source>
</evidence>
<reference evidence="3 4" key="1">
    <citation type="submission" date="2018-02" db="EMBL/GenBank/DDBJ databases">
        <title>The genomes of Aspergillus section Nigri reveals drivers in fungal speciation.</title>
        <authorList>
            <consortium name="DOE Joint Genome Institute"/>
            <person name="Vesth T.C."/>
            <person name="Nybo J."/>
            <person name="Theobald S."/>
            <person name="Brandl J."/>
            <person name="Frisvad J.C."/>
            <person name="Nielsen K.F."/>
            <person name="Lyhne E.K."/>
            <person name="Kogle M.E."/>
            <person name="Kuo A."/>
            <person name="Riley R."/>
            <person name="Clum A."/>
            <person name="Nolan M."/>
            <person name="Lipzen A."/>
            <person name="Salamov A."/>
            <person name="Henrissat B."/>
            <person name="Wiebenga A."/>
            <person name="De vries R.P."/>
            <person name="Grigoriev I.V."/>
            <person name="Mortensen U.H."/>
            <person name="Andersen M.R."/>
            <person name="Baker S.E."/>
        </authorList>
    </citation>
    <scope>NUCLEOTIDE SEQUENCE [LARGE SCALE GENOMIC DNA]</scope>
    <source>
        <strain evidence="3 4">CBS 114.80</strain>
    </source>
</reference>
<evidence type="ECO:0000313" key="3">
    <source>
        <dbReference type="EMBL" id="PYI35000.1"/>
    </source>
</evidence>
<dbReference type="GO" id="GO:0005770">
    <property type="term" value="C:late endosome"/>
    <property type="evidence" value="ECO:0007669"/>
    <property type="project" value="TreeGrafter"/>
</dbReference>
<dbReference type="Proteomes" id="UP000248817">
    <property type="component" value="Unassembled WGS sequence"/>
</dbReference>
<protein>
    <submittedName>
        <fullName evidence="3">Nucleotide-binding domain-containing protein</fullName>
    </submittedName>
</protein>
<feature type="domain" description="FAD dependent oxidoreductase" evidence="2">
    <location>
        <begin position="3"/>
        <end position="420"/>
    </location>
</feature>
<accession>A0A2V5J0G1</accession>
<dbReference type="Gene3D" id="3.50.50.60">
    <property type="entry name" value="FAD/NAD(P)-binding domain"/>
    <property type="match status" value="3"/>
</dbReference>
<dbReference type="PANTHER" id="PTHR13847:SF185">
    <property type="entry name" value="FAD DEPENDENT OXIDOREDUCTASE SUPERFAMILY (AFU_ORTHOLOGUE AFUA_3G02360)"/>
    <property type="match status" value="1"/>
</dbReference>
<sequence>MSLIILGGGIIGLSTAYYAALADPTRQIQIVDSAAALFQSASGFSGGFIAKDWFADEVTSLADLSFRLHQSLAAAHDGRRKWGYSASRAFGVTMDELDAHGRKTGGKVRGEDWLLSGTSRAEVAKQFSPSASPTPGKGEGEGDGRLDGHGTPTWMNRPAECVVEEISSDAGCAQVDPKALVEWLLAQCRERRVEILLDTRATGFKVDREGRIEAVTAEQRMSVHSTPVEISLPCKDVVIAAGCWTPRVFQTLFKRKMAVGINGLAGYSVIVRSPRYTRSVAQKDHSIFCAPGPQWEFAPEMLGRVNQEGVPEIYIAGLNSDQMPLPEVAGEIPKLRDQKQVERLREVARLLTGSDASTQSDLEIVSEGLCFRPVSTTGSPIISSVTGAVSSAGGKVYVASGHGPWGITLALGTGQVVSELLTGKTPSADIGKLALKQDVSLLKSQL</sequence>
<dbReference type="SUPFAM" id="SSF51905">
    <property type="entry name" value="FAD/NAD(P)-binding domain"/>
    <property type="match status" value="1"/>
</dbReference>
<keyword evidence="4" id="KW-1185">Reference proteome</keyword>
<feature type="compositionally biased region" description="Basic and acidic residues" evidence="1">
    <location>
        <begin position="138"/>
        <end position="148"/>
    </location>
</feature>
<dbReference type="AlphaFoldDB" id="A0A2V5J0G1"/>
<dbReference type="Pfam" id="PF01266">
    <property type="entry name" value="DAO"/>
    <property type="match status" value="1"/>
</dbReference>